<dbReference type="PANTHER" id="PTHR43056">
    <property type="entry name" value="PEPTIDASE S9 PROLYL OLIGOPEPTIDASE"/>
    <property type="match status" value="1"/>
</dbReference>
<dbReference type="InterPro" id="IPR050585">
    <property type="entry name" value="Xaa-Pro_dipeptidyl-ppase/CocE"/>
</dbReference>
<dbReference type="Gene3D" id="2.60.120.260">
    <property type="entry name" value="Galactose-binding domain-like"/>
    <property type="match status" value="1"/>
</dbReference>
<dbReference type="Pfam" id="PF02129">
    <property type="entry name" value="Peptidase_S15"/>
    <property type="match status" value="1"/>
</dbReference>
<dbReference type="SUPFAM" id="SSF49785">
    <property type="entry name" value="Galactose-binding domain-like"/>
    <property type="match status" value="1"/>
</dbReference>
<dbReference type="GO" id="GO:0008239">
    <property type="term" value="F:dipeptidyl-peptidase activity"/>
    <property type="evidence" value="ECO:0007669"/>
    <property type="project" value="InterPro"/>
</dbReference>
<dbReference type="NCBIfam" id="TIGR00976">
    <property type="entry name" value="CocE_NonD"/>
    <property type="match status" value="1"/>
</dbReference>
<reference evidence="3 4" key="1">
    <citation type="submission" date="2018-06" db="EMBL/GenBank/DDBJ databases">
        <title>Phytoactinopolyspora halophila sp. nov., a novel halophilic actinomycete isolated from a saline soil in China.</title>
        <authorList>
            <person name="Tang S.-K."/>
        </authorList>
    </citation>
    <scope>NUCLEOTIDE SEQUENCE [LARGE SCALE GENOMIC DNA]</scope>
    <source>
        <strain evidence="3 4">YIM 96934</strain>
    </source>
</reference>
<gene>
    <name evidence="3" type="ORF">DPM12_12440</name>
</gene>
<dbReference type="Proteomes" id="UP000250462">
    <property type="component" value="Unassembled WGS sequence"/>
</dbReference>
<comment type="caution">
    <text evidence="3">The sequence shown here is derived from an EMBL/GenBank/DDBJ whole genome shotgun (WGS) entry which is preliminary data.</text>
</comment>
<organism evidence="3 4">
    <name type="scientific">Phytoactinopolyspora halophila</name>
    <dbReference type="NCBI Taxonomy" id="1981511"/>
    <lineage>
        <taxon>Bacteria</taxon>
        <taxon>Bacillati</taxon>
        <taxon>Actinomycetota</taxon>
        <taxon>Actinomycetes</taxon>
        <taxon>Jiangellales</taxon>
        <taxon>Jiangellaceae</taxon>
        <taxon>Phytoactinopolyspora</taxon>
    </lineage>
</organism>
<dbReference type="Gene3D" id="3.40.50.1820">
    <property type="entry name" value="alpha/beta hydrolase"/>
    <property type="match status" value="1"/>
</dbReference>
<dbReference type="OrthoDB" id="5240615at2"/>
<name>A0A329QNB6_9ACTN</name>
<dbReference type="InterPro" id="IPR005674">
    <property type="entry name" value="CocE/Ser_esterase"/>
</dbReference>
<evidence type="ECO:0000313" key="4">
    <source>
        <dbReference type="Proteomes" id="UP000250462"/>
    </source>
</evidence>
<dbReference type="SMART" id="SM00939">
    <property type="entry name" value="PepX_C"/>
    <property type="match status" value="1"/>
</dbReference>
<proteinExistence type="predicted"/>
<dbReference type="InterPro" id="IPR029058">
    <property type="entry name" value="AB_hydrolase_fold"/>
</dbReference>
<evidence type="ECO:0000259" key="2">
    <source>
        <dbReference type="SMART" id="SM00939"/>
    </source>
</evidence>
<dbReference type="InterPro" id="IPR013736">
    <property type="entry name" value="Xaa-Pro_dipept_C"/>
</dbReference>
<dbReference type="InterPro" id="IPR008979">
    <property type="entry name" value="Galactose-bd-like_sf"/>
</dbReference>
<sequence length="573" mass="63929">MQIDWDVPIVVDDGLTLRADVFRPSTTDADARHPVLLSYGPYGKGLSFQEGYASSWEIMVREHPDVAAGSTNAYQNWEVVDPEKWVPHGYACVRVDSRGAGRSPGYLDPFSARETRDLYACIEWAGTQPWSTGKVGLAGISYYAINQWHVASLQPPHLACMVVWEGAADSYRDMSYHGGIYCTFFENWYDIQVTSVQYGRGAHGPVNPNTGQPVCGDETLSEDERARNRADFGAQLRAHPLADDFHRERSADWARITVPFLSAGNWGGQGLHLRGNVEGFIRAASTQKWLEVHGLEHWTEFYTDYGVNLQREFFDHFLKGVDNGWDRRPPVLLQVRTVDGFVERAESGWPLPRTAWTDLHLDVEDLALRTERPPRPASKSYDMLGPGLTLTTPPLSEPMEITGPLAARLFLASSTTDADAFLTVRAFAPDGSEMLFRGAIDPRAPLAQGWLRASHRQLDETLATPERPYHTHRDVQPLRPGRVYQLDVEIWPTSIVLPRGYRIALTVAGTDFDHGQQGARLGHFANEFRGCGPFIHQDPRDRPADVFGGTATLHTGGPYESRLLLPVIPDGDT</sequence>
<evidence type="ECO:0000313" key="3">
    <source>
        <dbReference type="EMBL" id="RAW13847.1"/>
    </source>
</evidence>
<dbReference type="SUPFAM" id="SSF53474">
    <property type="entry name" value="alpha/beta-Hydrolases"/>
    <property type="match status" value="1"/>
</dbReference>
<dbReference type="PANTHER" id="PTHR43056:SF10">
    <property type="entry name" value="COCE_NOND FAMILY, PUTATIVE (AFU_ORTHOLOGUE AFUA_7G00600)-RELATED"/>
    <property type="match status" value="1"/>
</dbReference>
<keyword evidence="1" id="KW-0378">Hydrolase</keyword>
<dbReference type="InterPro" id="IPR000383">
    <property type="entry name" value="Xaa-Pro-like_dom"/>
</dbReference>
<keyword evidence="4" id="KW-1185">Reference proteome</keyword>
<dbReference type="AlphaFoldDB" id="A0A329QNB6"/>
<evidence type="ECO:0000256" key="1">
    <source>
        <dbReference type="ARBA" id="ARBA00022801"/>
    </source>
</evidence>
<dbReference type="EMBL" id="QMIG01000011">
    <property type="protein sequence ID" value="RAW13847.1"/>
    <property type="molecule type" value="Genomic_DNA"/>
</dbReference>
<dbReference type="Pfam" id="PF08530">
    <property type="entry name" value="PepX_C"/>
    <property type="match status" value="1"/>
</dbReference>
<dbReference type="Gene3D" id="1.10.3020.20">
    <property type="match status" value="1"/>
</dbReference>
<accession>A0A329QNB6</accession>
<feature type="domain" description="Xaa-Pro dipeptidyl-peptidase C-terminal" evidence="2">
    <location>
        <begin position="311"/>
        <end position="564"/>
    </location>
</feature>
<protein>
    <submittedName>
        <fullName evidence="3">Peptidase S15</fullName>
    </submittedName>
</protein>